<dbReference type="AlphaFoldDB" id="A0A6G0WYS0"/>
<keyword evidence="2" id="KW-1185">Reference proteome</keyword>
<protein>
    <submittedName>
        <fullName evidence="1">Uncharacterized protein</fullName>
    </submittedName>
</protein>
<name>A0A6G0WYS0_9STRA</name>
<comment type="caution">
    <text evidence="1">The sequence shown here is derived from an EMBL/GenBank/DDBJ whole genome shotgun (WGS) entry which is preliminary data.</text>
</comment>
<proteinExistence type="predicted"/>
<evidence type="ECO:0000313" key="1">
    <source>
        <dbReference type="EMBL" id="KAF0732732.1"/>
    </source>
</evidence>
<reference evidence="1 2" key="1">
    <citation type="submission" date="2019-07" db="EMBL/GenBank/DDBJ databases">
        <title>Genomics analysis of Aphanomyces spp. identifies a new class of oomycete effector associated with host adaptation.</title>
        <authorList>
            <person name="Gaulin E."/>
        </authorList>
    </citation>
    <scope>NUCLEOTIDE SEQUENCE [LARGE SCALE GENOMIC DNA]</scope>
    <source>
        <strain evidence="1 2">ATCC 201684</strain>
    </source>
</reference>
<dbReference type="VEuPathDB" id="FungiDB:AeMF1_013966"/>
<dbReference type="OrthoDB" id="57792at2759"/>
<sequence>MSFVGDGNFVHDGGDTLQELWEAWPWKMIPNCPGRYVVKKNKVLAAMPLEDVLATLTTKPKRVIETTSEKLSDQVHVAVFADGGGVITYCKSNGAFVHTLNTQSGLERKLAGLGLSSCLDE</sequence>
<accession>A0A6G0WYS0</accession>
<dbReference type="Proteomes" id="UP000481153">
    <property type="component" value="Unassembled WGS sequence"/>
</dbReference>
<gene>
    <name evidence="1" type="ORF">Ae201684_010263</name>
</gene>
<dbReference type="EMBL" id="VJMJ01000129">
    <property type="protein sequence ID" value="KAF0732732.1"/>
    <property type="molecule type" value="Genomic_DNA"/>
</dbReference>
<evidence type="ECO:0000313" key="2">
    <source>
        <dbReference type="Proteomes" id="UP000481153"/>
    </source>
</evidence>
<organism evidence="1 2">
    <name type="scientific">Aphanomyces euteiches</name>
    <dbReference type="NCBI Taxonomy" id="100861"/>
    <lineage>
        <taxon>Eukaryota</taxon>
        <taxon>Sar</taxon>
        <taxon>Stramenopiles</taxon>
        <taxon>Oomycota</taxon>
        <taxon>Saprolegniomycetes</taxon>
        <taxon>Saprolegniales</taxon>
        <taxon>Verrucalvaceae</taxon>
        <taxon>Aphanomyces</taxon>
    </lineage>
</organism>